<evidence type="ECO:0000259" key="7">
    <source>
        <dbReference type="PROSITE" id="PS50261"/>
    </source>
</evidence>
<feature type="transmembrane region" description="Helical" evidence="6">
    <location>
        <begin position="84"/>
        <end position="111"/>
    </location>
</feature>
<evidence type="ECO:0000256" key="3">
    <source>
        <dbReference type="ARBA" id="ARBA00022989"/>
    </source>
</evidence>
<feature type="compositionally biased region" description="Polar residues" evidence="5">
    <location>
        <begin position="451"/>
        <end position="470"/>
    </location>
</feature>
<dbReference type="Pfam" id="PF05462">
    <property type="entry name" value="Dicty_CAR"/>
    <property type="match status" value="1"/>
</dbReference>
<feature type="domain" description="G-protein coupled receptors family 2 profile 2" evidence="7">
    <location>
        <begin position="12"/>
        <end position="200"/>
    </location>
</feature>
<comment type="subcellular location">
    <subcellularLocation>
        <location evidence="1">Membrane</location>
        <topology evidence="1">Multi-pass membrane protein</topology>
    </subcellularLocation>
</comment>
<keyword evidence="9" id="KW-1185">Reference proteome</keyword>
<feature type="region of interest" description="Disordered" evidence="5">
    <location>
        <begin position="241"/>
        <end position="320"/>
    </location>
</feature>
<dbReference type="GO" id="GO:0005886">
    <property type="term" value="C:plasma membrane"/>
    <property type="evidence" value="ECO:0007669"/>
    <property type="project" value="TreeGrafter"/>
</dbReference>
<evidence type="ECO:0000256" key="5">
    <source>
        <dbReference type="SAM" id="MobiDB-lite"/>
    </source>
</evidence>
<evidence type="ECO:0000256" key="2">
    <source>
        <dbReference type="ARBA" id="ARBA00022692"/>
    </source>
</evidence>
<keyword evidence="3 6" id="KW-1133">Transmembrane helix</keyword>
<feature type="compositionally biased region" description="Gly residues" evidence="5">
    <location>
        <begin position="308"/>
        <end position="320"/>
    </location>
</feature>
<keyword evidence="4 6" id="KW-0472">Membrane</keyword>
<keyword evidence="2 6" id="KW-0812">Transmembrane</keyword>
<dbReference type="Proteomes" id="UP000272025">
    <property type="component" value="Unassembled WGS sequence"/>
</dbReference>
<organism evidence="8 9">
    <name type="scientific">Sodiomyces alkalinus (strain CBS 110278 / VKM F-3762 / F11)</name>
    <name type="common">Alkaliphilic filamentous fungus</name>
    <dbReference type="NCBI Taxonomy" id="1314773"/>
    <lineage>
        <taxon>Eukaryota</taxon>
        <taxon>Fungi</taxon>
        <taxon>Dikarya</taxon>
        <taxon>Ascomycota</taxon>
        <taxon>Pezizomycotina</taxon>
        <taxon>Sordariomycetes</taxon>
        <taxon>Hypocreomycetidae</taxon>
        <taxon>Glomerellales</taxon>
        <taxon>Plectosphaerellaceae</taxon>
        <taxon>Sodiomyces</taxon>
    </lineage>
</organism>
<accession>A0A3N2Q3C2</accession>
<dbReference type="STRING" id="1314773.A0A3N2Q3C2"/>
<dbReference type="Gene3D" id="1.20.1070.10">
    <property type="entry name" value="Rhodopsin 7-helix transmembrane proteins"/>
    <property type="match status" value="1"/>
</dbReference>
<proteinExistence type="predicted"/>
<dbReference type="InterPro" id="IPR022343">
    <property type="entry name" value="GCR1-cAMP_receptor"/>
</dbReference>
<evidence type="ECO:0000256" key="1">
    <source>
        <dbReference type="ARBA" id="ARBA00004141"/>
    </source>
</evidence>
<feature type="transmembrane region" description="Helical" evidence="6">
    <location>
        <begin position="123"/>
        <end position="143"/>
    </location>
</feature>
<evidence type="ECO:0000313" key="8">
    <source>
        <dbReference type="EMBL" id="ROT41259.1"/>
    </source>
</evidence>
<feature type="transmembrane region" description="Helical" evidence="6">
    <location>
        <begin position="167"/>
        <end position="189"/>
    </location>
</feature>
<dbReference type="GO" id="GO:0004930">
    <property type="term" value="F:G protein-coupled receptor activity"/>
    <property type="evidence" value="ECO:0007669"/>
    <property type="project" value="TreeGrafter"/>
</dbReference>
<evidence type="ECO:0000313" key="9">
    <source>
        <dbReference type="Proteomes" id="UP000272025"/>
    </source>
</evidence>
<gene>
    <name evidence="8" type="ORF">SODALDRAFT_338671</name>
</gene>
<evidence type="ECO:0000256" key="4">
    <source>
        <dbReference type="ARBA" id="ARBA00023136"/>
    </source>
</evidence>
<dbReference type="EMBL" id="ML119052">
    <property type="protein sequence ID" value="ROT41259.1"/>
    <property type="molecule type" value="Genomic_DNA"/>
</dbReference>
<evidence type="ECO:0000256" key="6">
    <source>
        <dbReference type="SAM" id="Phobius"/>
    </source>
</evidence>
<feature type="region of interest" description="Disordered" evidence="5">
    <location>
        <begin position="441"/>
        <end position="470"/>
    </location>
</feature>
<dbReference type="RefSeq" id="XP_028469065.1">
    <property type="nucleotide sequence ID" value="XM_028612794.1"/>
</dbReference>
<name>A0A3N2Q3C2_SODAK</name>
<feature type="transmembrane region" description="Helical" evidence="6">
    <location>
        <begin position="341"/>
        <end position="360"/>
    </location>
</feature>
<dbReference type="GeneID" id="39581272"/>
<dbReference type="SUPFAM" id="SSF81321">
    <property type="entry name" value="Family A G protein-coupled receptor-like"/>
    <property type="match status" value="1"/>
</dbReference>
<sequence length="470" mass="52142">MAMQRSLAEDDADALSIIERTCSIFSLLGCVFIIVTFTSSKAFRKPINRLVFYASIGNAITNVATMMARSYIHAPDSFGCQFQAFLIQMFMGADVLWILSMAINVYLTFYYKFDAERLRKMEILYFLCCYGIPLVPALTYIFVRDGNGHRVYGNAGIWCWVTAEWEIWRILTFYGPIWFVLFITFFIYIRTGGDIYRKRQQLRDFDNHGTDGLAPFNELFVPVKTTEVHITTEAAIRRPADAAASLQPGPHRPHRPHRGEPEAAPGPDNSDAIYSVSITANPNPKDSPPEETAVPVAPTITHSSTGPAGSGTSTGTGTGTGTVAAPAVAARRRHYEANSAAWHYAKCAFLFFAAILITWIPSSANRVYSMVHGSSSGTPLEYMSAFVLPLQGFWNAIIYVATSWSACKVFFADLWAWRRPAGQQRAGLRRGTEAYKLTSRDRANAAKSYESESTTELANTSGSRSVSHEQ</sequence>
<dbReference type="PANTHER" id="PTHR23112:SF22">
    <property type="entry name" value="G-PROTEIN COUPLED RECEPTOR"/>
    <property type="match status" value="1"/>
</dbReference>
<dbReference type="InterPro" id="IPR017981">
    <property type="entry name" value="GPCR_2-like_7TM"/>
</dbReference>
<feature type="transmembrane region" description="Helical" evidence="6">
    <location>
        <begin position="50"/>
        <end position="72"/>
    </location>
</feature>
<keyword evidence="8" id="KW-0675">Receptor</keyword>
<dbReference type="OrthoDB" id="18453at2759"/>
<reference evidence="8 9" key="1">
    <citation type="journal article" date="2018" name="Mol. Ecol.">
        <title>The obligate alkalophilic soda-lake fungus Sodiomyces alkalinus has shifted to a protein diet.</title>
        <authorList>
            <person name="Grum-Grzhimaylo A.A."/>
            <person name="Falkoski D.L."/>
            <person name="van den Heuvel J."/>
            <person name="Valero-Jimenez C.A."/>
            <person name="Min B."/>
            <person name="Choi I.G."/>
            <person name="Lipzen A."/>
            <person name="Daum C.G."/>
            <person name="Aanen D.K."/>
            <person name="Tsang A."/>
            <person name="Henrissat B."/>
            <person name="Bilanenko E.N."/>
            <person name="de Vries R.P."/>
            <person name="van Kan J.A.L."/>
            <person name="Grigoriev I.V."/>
            <person name="Debets A.J.M."/>
        </authorList>
    </citation>
    <scope>NUCLEOTIDE SEQUENCE [LARGE SCALE GENOMIC DNA]</scope>
    <source>
        <strain evidence="8 9">F11</strain>
    </source>
</reference>
<feature type="transmembrane region" description="Helical" evidence="6">
    <location>
        <begin position="393"/>
        <end position="416"/>
    </location>
</feature>
<dbReference type="GO" id="GO:0007189">
    <property type="term" value="P:adenylate cyclase-activating G protein-coupled receptor signaling pathway"/>
    <property type="evidence" value="ECO:0007669"/>
    <property type="project" value="TreeGrafter"/>
</dbReference>
<dbReference type="PRINTS" id="PR02001">
    <property type="entry name" value="GCR1CAMPR"/>
</dbReference>
<feature type="transmembrane region" description="Helical" evidence="6">
    <location>
        <begin position="17"/>
        <end position="38"/>
    </location>
</feature>
<protein>
    <submittedName>
        <fullName evidence="8">G-protein coupled receptor</fullName>
    </submittedName>
</protein>
<dbReference type="PANTHER" id="PTHR23112">
    <property type="entry name" value="G PROTEIN-COUPLED RECEPTOR 157-RELATED"/>
    <property type="match status" value="1"/>
</dbReference>
<dbReference type="GO" id="GO:0007166">
    <property type="term" value="P:cell surface receptor signaling pathway"/>
    <property type="evidence" value="ECO:0007669"/>
    <property type="project" value="InterPro"/>
</dbReference>
<dbReference type="AlphaFoldDB" id="A0A3N2Q3C2"/>
<dbReference type="PROSITE" id="PS50261">
    <property type="entry name" value="G_PROTEIN_RECEP_F2_4"/>
    <property type="match status" value="1"/>
</dbReference>